<sequence length="35" mass="3703">LGISGTPTFFLNGEPLVADSLEEFRALVEQAAGRP</sequence>
<proteinExistence type="predicted"/>
<protein>
    <submittedName>
        <fullName evidence="1">Disulfide bond formation protein DsbA</fullName>
    </submittedName>
</protein>
<dbReference type="CDD" id="cd02972">
    <property type="entry name" value="DsbA_family"/>
    <property type="match status" value="1"/>
</dbReference>
<organism evidence="1 2">
    <name type="scientific">Arthrobacter deserti</name>
    <dbReference type="NCBI Taxonomy" id="1742687"/>
    <lineage>
        <taxon>Bacteria</taxon>
        <taxon>Bacillati</taxon>
        <taxon>Actinomycetota</taxon>
        <taxon>Actinomycetes</taxon>
        <taxon>Micrococcales</taxon>
        <taxon>Micrococcaceae</taxon>
        <taxon>Arthrobacter</taxon>
    </lineage>
</organism>
<name>A0ABX1JTN1_9MICC</name>
<evidence type="ECO:0000313" key="1">
    <source>
        <dbReference type="EMBL" id="NKX52411.1"/>
    </source>
</evidence>
<accession>A0ABX1JTN1</accession>
<feature type="non-terminal residue" evidence="1">
    <location>
        <position position="1"/>
    </location>
</feature>
<dbReference type="SUPFAM" id="SSF52833">
    <property type="entry name" value="Thioredoxin-like"/>
    <property type="match status" value="1"/>
</dbReference>
<keyword evidence="2" id="KW-1185">Reference proteome</keyword>
<evidence type="ECO:0000313" key="2">
    <source>
        <dbReference type="Proteomes" id="UP000523795"/>
    </source>
</evidence>
<comment type="caution">
    <text evidence="1">The sequence shown here is derived from an EMBL/GenBank/DDBJ whole genome shotgun (WGS) entry which is preliminary data.</text>
</comment>
<reference evidence="1 2" key="1">
    <citation type="submission" date="2020-04" db="EMBL/GenBank/DDBJ databases">
        <authorList>
            <person name="Liu S."/>
        </authorList>
    </citation>
    <scope>NUCLEOTIDE SEQUENCE [LARGE SCALE GENOMIC DNA]</scope>
    <source>
        <strain evidence="1 2">CGMCC 1.15091</strain>
    </source>
</reference>
<dbReference type="InterPro" id="IPR036249">
    <property type="entry name" value="Thioredoxin-like_sf"/>
</dbReference>
<dbReference type="Proteomes" id="UP000523795">
    <property type="component" value="Unassembled WGS sequence"/>
</dbReference>
<gene>
    <name evidence="1" type="ORF">HER39_17905</name>
</gene>
<dbReference type="EMBL" id="JAAZSR010000524">
    <property type="protein sequence ID" value="NKX52411.1"/>
    <property type="molecule type" value="Genomic_DNA"/>
</dbReference>
<dbReference type="Gene3D" id="3.40.30.10">
    <property type="entry name" value="Glutaredoxin"/>
    <property type="match status" value="1"/>
</dbReference>